<evidence type="ECO:0000259" key="12">
    <source>
        <dbReference type="Pfam" id="PF01070"/>
    </source>
</evidence>
<dbReference type="InterPro" id="IPR011179">
    <property type="entry name" value="IPdP_isomerase"/>
</dbReference>
<evidence type="ECO:0000256" key="6">
    <source>
        <dbReference type="ARBA" id="ARBA00022842"/>
    </source>
</evidence>
<dbReference type="InterPro" id="IPR000262">
    <property type="entry name" value="FMN-dep_DH"/>
</dbReference>
<keyword evidence="3 11" id="KW-0285">Flavoprotein</keyword>
<dbReference type="PANTHER" id="PTHR43665:SF1">
    <property type="entry name" value="ISOPENTENYL-DIPHOSPHATE DELTA-ISOMERASE"/>
    <property type="match status" value="1"/>
</dbReference>
<dbReference type="GO" id="GO:0008299">
    <property type="term" value="P:isoprenoid biosynthetic process"/>
    <property type="evidence" value="ECO:0007669"/>
    <property type="project" value="UniProtKB-UniRule"/>
</dbReference>
<comment type="subcellular location">
    <subcellularLocation>
        <location evidence="11">Cytoplasm</location>
    </subcellularLocation>
</comment>
<dbReference type="EC" id="5.3.3.2" evidence="11"/>
<dbReference type="GO" id="GO:0070402">
    <property type="term" value="F:NADPH binding"/>
    <property type="evidence" value="ECO:0007669"/>
    <property type="project" value="UniProtKB-UniRule"/>
</dbReference>
<feature type="binding site" evidence="11">
    <location>
        <position position="154"/>
    </location>
    <ligand>
        <name>Mg(2+)</name>
        <dbReference type="ChEBI" id="CHEBI:18420"/>
    </ligand>
</feature>
<keyword evidence="5 11" id="KW-0479">Metal-binding</keyword>
<feature type="binding site" evidence="11">
    <location>
        <position position="94"/>
    </location>
    <ligand>
        <name>FMN</name>
        <dbReference type="ChEBI" id="CHEBI:58210"/>
    </ligand>
</feature>
<feature type="binding site" evidence="11">
    <location>
        <position position="214"/>
    </location>
    <ligand>
        <name>FMN</name>
        <dbReference type="ChEBI" id="CHEBI:58210"/>
    </ligand>
</feature>
<dbReference type="Proteomes" id="UP000051439">
    <property type="component" value="Unassembled WGS sequence"/>
</dbReference>
<evidence type="ECO:0000256" key="7">
    <source>
        <dbReference type="ARBA" id="ARBA00022857"/>
    </source>
</evidence>
<evidence type="ECO:0000256" key="10">
    <source>
        <dbReference type="ARBA" id="ARBA00025810"/>
    </source>
</evidence>
<comment type="function">
    <text evidence="11">Involved in the biosynthesis of isoprenoids. Catalyzes the 1,3-allylic rearrangement of the homoallylic substrate isopentenyl (IPP) to its allylic isomer, dimethylallyl diphosphate (DMAPP).</text>
</comment>
<dbReference type="AlphaFoldDB" id="A0A0R1NYJ6"/>
<dbReference type="GO" id="GO:0016491">
    <property type="term" value="F:oxidoreductase activity"/>
    <property type="evidence" value="ECO:0007669"/>
    <property type="project" value="InterPro"/>
</dbReference>
<dbReference type="PIRSF" id="PIRSF003314">
    <property type="entry name" value="IPP_isomerase"/>
    <property type="match status" value="1"/>
</dbReference>
<evidence type="ECO:0000313" key="14">
    <source>
        <dbReference type="Proteomes" id="UP000051439"/>
    </source>
</evidence>
<feature type="binding site" evidence="11">
    <location>
        <begin position="260"/>
        <end position="262"/>
    </location>
    <ligand>
        <name>FMN</name>
        <dbReference type="ChEBI" id="CHEBI:58210"/>
    </ligand>
</feature>
<feature type="binding site" evidence="11">
    <location>
        <position position="153"/>
    </location>
    <ligand>
        <name>substrate</name>
    </ligand>
</feature>
<evidence type="ECO:0000256" key="1">
    <source>
        <dbReference type="ARBA" id="ARBA00001917"/>
    </source>
</evidence>
<comment type="cofactor">
    <cofactor evidence="1 11">
        <name>FMN</name>
        <dbReference type="ChEBI" id="CHEBI:58210"/>
    </cofactor>
</comment>
<proteinExistence type="inferred from homology"/>
<evidence type="ECO:0000256" key="8">
    <source>
        <dbReference type="ARBA" id="ARBA00023229"/>
    </source>
</evidence>
<evidence type="ECO:0000256" key="5">
    <source>
        <dbReference type="ARBA" id="ARBA00022723"/>
    </source>
</evidence>
<comment type="cofactor">
    <cofactor evidence="11">
        <name>Mg(2+)</name>
        <dbReference type="ChEBI" id="CHEBI:18420"/>
    </cofactor>
</comment>
<dbReference type="Gene3D" id="3.20.20.70">
    <property type="entry name" value="Aldolase class I"/>
    <property type="match status" value="1"/>
</dbReference>
<dbReference type="GO" id="GO:0000287">
    <property type="term" value="F:magnesium ion binding"/>
    <property type="evidence" value="ECO:0007669"/>
    <property type="project" value="UniProtKB-UniRule"/>
</dbReference>
<keyword evidence="4 11" id="KW-0288">FMN</keyword>
<dbReference type="GO" id="GO:0004452">
    <property type="term" value="F:isopentenyl-diphosphate delta-isomerase activity"/>
    <property type="evidence" value="ECO:0007669"/>
    <property type="project" value="UniProtKB-UniRule"/>
</dbReference>
<feature type="binding site" evidence="11">
    <location>
        <position position="184"/>
    </location>
    <ligand>
        <name>FMN</name>
        <dbReference type="ChEBI" id="CHEBI:58210"/>
    </ligand>
</feature>
<comment type="subunit">
    <text evidence="10 11">Homooctamer. Dimer of tetramers.</text>
</comment>
<name>A0A0R1NYJ6_9LACO</name>
<evidence type="ECO:0000256" key="11">
    <source>
        <dbReference type="HAMAP-Rule" id="MF_00354"/>
    </source>
</evidence>
<dbReference type="InterPro" id="IPR013785">
    <property type="entry name" value="Aldolase_TIM"/>
</dbReference>
<comment type="caution">
    <text evidence="13">The sequence shown here is derived from an EMBL/GenBank/DDBJ whole genome shotgun (WGS) entry which is preliminary data.</text>
</comment>
<dbReference type="PATRIC" id="fig|1423766.4.peg.120"/>
<feature type="binding site" evidence="11">
    <location>
        <begin position="8"/>
        <end position="9"/>
    </location>
    <ligand>
        <name>substrate</name>
    </ligand>
</feature>
<dbReference type="NCBIfam" id="TIGR02151">
    <property type="entry name" value="IPP_isom_2"/>
    <property type="match status" value="1"/>
</dbReference>
<comment type="cofactor">
    <cofactor evidence="11">
        <name>NADPH</name>
        <dbReference type="ChEBI" id="CHEBI:57783"/>
    </cofactor>
</comment>
<organism evidence="13 14">
    <name type="scientific">Lentilactobacillus kisonensis DSM 19906 = JCM 15041</name>
    <dbReference type="NCBI Taxonomy" id="1423766"/>
    <lineage>
        <taxon>Bacteria</taxon>
        <taxon>Bacillati</taxon>
        <taxon>Bacillota</taxon>
        <taxon>Bacilli</taxon>
        <taxon>Lactobacillales</taxon>
        <taxon>Lactobacillaceae</taxon>
        <taxon>Lentilactobacillus</taxon>
    </lineage>
</organism>
<dbReference type="SUPFAM" id="SSF51395">
    <property type="entry name" value="FMN-linked oxidoreductases"/>
    <property type="match status" value="1"/>
</dbReference>
<protein>
    <recommendedName>
        <fullName evidence="11">Isopentenyl-diphosphate delta-isomerase</fullName>
        <shortName evidence="11">IPP isomerase</shortName>
        <ecNumber evidence="11">5.3.3.2</ecNumber>
    </recommendedName>
    <alternativeName>
        <fullName evidence="11">Isopentenyl diphosphate:dimethylallyl diphosphate isomerase</fullName>
    </alternativeName>
    <alternativeName>
        <fullName evidence="11">Isopentenyl pyrophosphate isomerase</fullName>
    </alternativeName>
    <alternativeName>
        <fullName evidence="11">Type 2 isopentenyl diphosphate isomerase</fullName>
        <shortName evidence="11">IDI-2</shortName>
    </alternativeName>
</protein>
<gene>
    <name evidence="11" type="primary">fni</name>
    <name evidence="13" type="ORF">FC98_GL000122</name>
</gene>
<feature type="binding site" evidence="11">
    <location>
        <position position="209"/>
    </location>
    <ligand>
        <name>FMN</name>
        <dbReference type="ChEBI" id="CHEBI:58210"/>
    </ligand>
</feature>
<evidence type="ECO:0000256" key="3">
    <source>
        <dbReference type="ARBA" id="ARBA00022630"/>
    </source>
</evidence>
<dbReference type="CDD" id="cd02811">
    <property type="entry name" value="IDI-2_FMN"/>
    <property type="match status" value="1"/>
</dbReference>
<comment type="similarity">
    <text evidence="11">Belongs to the IPP isomerase type 2 family.</text>
</comment>
<evidence type="ECO:0000313" key="13">
    <source>
        <dbReference type="EMBL" id="KRL23396.1"/>
    </source>
</evidence>
<keyword evidence="6 11" id="KW-0460">Magnesium</keyword>
<feature type="binding site" evidence="11">
    <location>
        <begin position="281"/>
        <end position="282"/>
    </location>
    <ligand>
        <name>FMN</name>
        <dbReference type="ChEBI" id="CHEBI:58210"/>
    </ligand>
</feature>
<keyword evidence="14" id="KW-1185">Reference proteome</keyword>
<dbReference type="EMBL" id="AZEB01000001">
    <property type="protein sequence ID" value="KRL23396.1"/>
    <property type="molecule type" value="Genomic_DNA"/>
</dbReference>
<accession>A0A0R1NYJ6</accession>
<reference evidence="13 14" key="1">
    <citation type="journal article" date="2015" name="Genome Announc.">
        <title>Expanding the biotechnology potential of lactobacilli through comparative genomics of 213 strains and associated genera.</title>
        <authorList>
            <person name="Sun Z."/>
            <person name="Harris H.M."/>
            <person name="McCann A."/>
            <person name="Guo C."/>
            <person name="Argimon S."/>
            <person name="Zhang W."/>
            <person name="Yang X."/>
            <person name="Jeffery I.B."/>
            <person name="Cooney J.C."/>
            <person name="Kagawa T.F."/>
            <person name="Liu W."/>
            <person name="Song Y."/>
            <person name="Salvetti E."/>
            <person name="Wrobel A."/>
            <person name="Rasinkangas P."/>
            <person name="Parkhill J."/>
            <person name="Rea M.C."/>
            <person name="O'Sullivan O."/>
            <person name="Ritari J."/>
            <person name="Douillard F.P."/>
            <person name="Paul Ross R."/>
            <person name="Yang R."/>
            <person name="Briner A.E."/>
            <person name="Felis G.E."/>
            <person name="de Vos W.M."/>
            <person name="Barrangou R."/>
            <person name="Klaenhammer T.R."/>
            <person name="Caufield P.W."/>
            <person name="Cui Y."/>
            <person name="Zhang H."/>
            <person name="O'Toole P.W."/>
        </authorList>
    </citation>
    <scope>NUCLEOTIDE SEQUENCE [LARGE SCALE GENOMIC DNA]</scope>
    <source>
        <strain evidence="13 14">DSM 19906</strain>
    </source>
</reference>
<dbReference type="Pfam" id="PF01070">
    <property type="entry name" value="FMN_dh"/>
    <property type="match status" value="1"/>
</dbReference>
<evidence type="ECO:0000256" key="9">
    <source>
        <dbReference type="ARBA" id="ARBA00023235"/>
    </source>
</evidence>
<keyword evidence="2 11" id="KW-0963">Cytoplasm</keyword>
<dbReference type="GO" id="GO:0005737">
    <property type="term" value="C:cytoplasm"/>
    <property type="evidence" value="ECO:0007669"/>
    <property type="project" value="UniProtKB-SubCell"/>
</dbReference>
<feature type="binding site" evidence="11">
    <location>
        <position position="123"/>
    </location>
    <ligand>
        <name>FMN</name>
        <dbReference type="ChEBI" id="CHEBI:58210"/>
    </ligand>
</feature>
<evidence type="ECO:0000256" key="2">
    <source>
        <dbReference type="ARBA" id="ARBA00022490"/>
    </source>
</evidence>
<keyword evidence="8 11" id="KW-0414">Isoprene biosynthesis</keyword>
<dbReference type="RefSeq" id="WP_008856770.1">
    <property type="nucleotide sequence ID" value="NZ_AZEB01000001.1"/>
</dbReference>
<comment type="catalytic activity">
    <reaction evidence="11">
        <text>isopentenyl diphosphate = dimethylallyl diphosphate</text>
        <dbReference type="Rhea" id="RHEA:23284"/>
        <dbReference type="ChEBI" id="CHEBI:57623"/>
        <dbReference type="ChEBI" id="CHEBI:128769"/>
        <dbReference type="EC" id="5.3.3.2"/>
    </reaction>
</comment>
<keyword evidence="9 11" id="KW-0413">Isomerase</keyword>
<comment type="caution">
    <text evidence="11">Lacks conserved residue(s) required for the propagation of feature annotation.</text>
</comment>
<keyword evidence="7 11" id="KW-0521">NADP</keyword>
<dbReference type="HAMAP" id="MF_00354">
    <property type="entry name" value="Idi_2"/>
    <property type="match status" value="1"/>
</dbReference>
<feature type="domain" description="FMN-dependent dehydrogenase" evidence="12">
    <location>
        <begin position="150"/>
        <end position="327"/>
    </location>
</feature>
<dbReference type="PANTHER" id="PTHR43665">
    <property type="entry name" value="ISOPENTENYL-DIPHOSPHATE DELTA-ISOMERASE"/>
    <property type="match status" value="1"/>
</dbReference>
<evidence type="ECO:0000256" key="4">
    <source>
        <dbReference type="ARBA" id="ARBA00022643"/>
    </source>
</evidence>
<sequence>MISNHSHRKDEHVSLAEKFYQPDKDLFDEVRFINQGLATSSLRDINIASQLGPLQLSAPFYLEAISGGSERTKKLNARLATIANQTGLAMAVGSQSVALSDPSLRDTFEIVRQNNPDGLIFANLGANKTVNDALAAIDMIHADALEIHINAAQELIMPEGDRTFNFKQNISEIVTKVKIPIIIKEVGFGISQETISELLQLGVTAINVSGRGGTNFAMIENFRRHSKDMDYLKDWGLTTIESLLESRQFQQQATFVASGGVKSPLAVAKCLALGSSAVGVAGYFLNQVIKYDDQHVIDTINNWKYGLKAIMLMLGCSTVDELKRQRLILSPRLISYLEQRNIKY</sequence>
<dbReference type="GO" id="GO:0010181">
    <property type="term" value="F:FMN binding"/>
    <property type="evidence" value="ECO:0007669"/>
    <property type="project" value="UniProtKB-UniRule"/>
</dbReference>